<dbReference type="InterPro" id="IPR035908">
    <property type="entry name" value="F0_ATP_A_sf"/>
</dbReference>
<dbReference type="Proteomes" id="UP000267469">
    <property type="component" value="Unassembled WGS sequence"/>
</dbReference>
<evidence type="ECO:0000313" key="14">
    <source>
        <dbReference type="EMBL" id="RNL88685.1"/>
    </source>
</evidence>
<keyword evidence="14" id="KW-0378">Hydrolase</keyword>
<feature type="transmembrane region" description="Helical" evidence="11">
    <location>
        <begin position="201"/>
        <end position="221"/>
    </location>
</feature>
<dbReference type="InterPro" id="IPR045083">
    <property type="entry name" value="ATP_synth_F0_asu_bact/mt"/>
</dbReference>
<reference evidence="14 15" key="1">
    <citation type="submission" date="2018-10" db="EMBL/GenBank/DDBJ databases">
        <title>Sinomicrobium pectinilyticum sp. nov., a pectinase-producing bacterium isolated from alkaline and saline soil, and emended description of the genus Sinomicrobium.</title>
        <authorList>
            <person name="Cheng B."/>
            <person name="Li C."/>
            <person name="Lai Q."/>
            <person name="Du M."/>
            <person name="Shao Z."/>
            <person name="Xu P."/>
            <person name="Yang C."/>
        </authorList>
    </citation>
    <scope>NUCLEOTIDE SEQUENCE [LARGE SCALE GENOMIC DNA]</scope>
    <source>
        <strain evidence="14 15">5DNS001</strain>
    </source>
</reference>
<evidence type="ECO:0000256" key="13">
    <source>
        <dbReference type="SAM" id="SignalP"/>
    </source>
</evidence>
<dbReference type="GO" id="GO:0045259">
    <property type="term" value="C:proton-transporting ATP synthase complex"/>
    <property type="evidence" value="ECO:0007669"/>
    <property type="project" value="UniProtKB-KW"/>
</dbReference>
<evidence type="ECO:0000256" key="3">
    <source>
        <dbReference type="ARBA" id="ARBA00022448"/>
    </source>
</evidence>
<dbReference type="CDD" id="cd00310">
    <property type="entry name" value="ATP-synt_Fo_a_6"/>
    <property type="match status" value="1"/>
</dbReference>
<feature type="transmembrane region" description="Helical" evidence="11">
    <location>
        <begin position="323"/>
        <end position="350"/>
    </location>
</feature>
<evidence type="ECO:0000256" key="5">
    <source>
        <dbReference type="ARBA" id="ARBA00022692"/>
    </source>
</evidence>
<keyword evidence="9 11" id="KW-0472">Membrane</keyword>
<dbReference type="EMBL" id="RJTM01000057">
    <property type="protein sequence ID" value="RNL88685.1"/>
    <property type="molecule type" value="Genomic_DNA"/>
</dbReference>
<keyword evidence="15" id="KW-1185">Reference proteome</keyword>
<name>A0A3N0ELC3_SINP1</name>
<keyword evidence="3 11" id="KW-0813">Transport</keyword>
<keyword evidence="4 11" id="KW-0138">CF(0)</keyword>
<evidence type="ECO:0000256" key="6">
    <source>
        <dbReference type="ARBA" id="ARBA00022781"/>
    </source>
</evidence>
<keyword evidence="10 11" id="KW-0066">ATP synthesis</keyword>
<feature type="transmembrane region" description="Helical" evidence="11">
    <location>
        <begin position="227"/>
        <end position="247"/>
    </location>
</feature>
<comment type="similarity">
    <text evidence="2 11 12">Belongs to the ATPase A chain family.</text>
</comment>
<feature type="transmembrane region" description="Helical" evidence="11">
    <location>
        <begin position="139"/>
        <end position="157"/>
    </location>
</feature>
<sequence length="358" mass="40072">MSIARKFVKIIAFLTLLISSSVFSQEHRKDHSGDTEEEAFDPTETIMHHISDSHDFHIAGDLSLPLPVILWTENGLVTFMSGEFHHDEAGEVVVEKKGMKFVRYHDEIYYAGANGELAFDEEHHPVNDRPLNFSITKNVFTLFLSAALMLLIFIPVARSYGKNQGAPKGLAGFMEPLILFVRNEIAIPNIGKEKYEKYMPYLLTVFFLIWLGNLFGLIPFFPFSGTLTNDIVFTGVLAVFTFLITTFSGNKNYWGHIFATPGVPKPLLIIMIPVEVLGMFTKPFALMVRLFANITAGHIVILSLFSLIFIFKTAAVAPVSIAFALFMFVLELLVAALQAYVFTLLSALFIGQAVEDHH</sequence>
<dbReference type="Gene3D" id="1.20.120.220">
    <property type="entry name" value="ATP synthase, F0 complex, subunit A"/>
    <property type="match status" value="1"/>
</dbReference>
<dbReference type="PRINTS" id="PR00123">
    <property type="entry name" value="ATPASEA"/>
</dbReference>
<accession>A0A3N0ELC3</accession>
<dbReference type="AlphaFoldDB" id="A0A3N0ELC3"/>
<keyword evidence="6 11" id="KW-0375">Hydrogen ion transport</keyword>
<feature type="chain" id="PRO_5018212192" description="ATP synthase subunit a" evidence="13">
    <location>
        <begin position="25"/>
        <end position="358"/>
    </location>
</feature>
<feature type="transmembrane region" description="Helical" evidence="11">
    <location>
        <begin position="291"/>
        <end position="311"/>
    </location>
</feature>
<keyword evidence="11" id="KW-1003">Cell membrane</keyword>
<dbReference type="GO" id="GO:0005886">
    <property type="term" value="C:plasma membrane"/>
    <property type="evidence" value="ECO:0007669"/>
    <property type="project" value="UniProtKB-SubCell"/>
</dbReference>
<evidence type="ECO:0000256" key="12">
    <source>
        <dbReference type="RuleBase" id="RU000483"/>
    </source>
</evidence>
<evidence type="ECO:0000313" key="15">
    <source>
        <dbReference type="Proteomes" id="UP000267469"/>
    </source>
</evidence>
<feature type="signal peptide" evidence="13">
    <location>
        <begin position="1"/>
        <end position="24"/>
    </location>
</feature>
<comment type="function">
    <text evidence="11 12">Key component of the proton channel; it plays a direct role in the translocation of protons across the membrane.</text>
</comment>
<gene>
    <name evidence="11 14" type="primary">atpB</name>
    <name evidence="14" type="ORF">ED312_07810</name>
</gene>
<keyword evidence="8 11" id="KW-0406">Ion transport</keyword>
<evidence type="ECO:0000256" key="7">
    <source>
        <dbReference type="ARBA" id="ARBA00022989"/>
    </source>
</evidence>
<dbReference type="PANTHER" id="PTHR11410">
    <property type="entry name" value="ATP SYNTHASE SUBUNIT A"/>
    <property type="match status" value="1"/>
</dbReference>
<dbReference type="PANTHER" id="PTHR11410:SF0">
    <property type="entry name" value="ATP SYNTHASE SUBUNIT A"/>
    <property type="match status" value="1"/>
</dbReference>
<dbReference type="OrthoDB" id="9809130at2"/>
<dbReference type="InterPro" id="IPR000568">
    <property type="entry name" value="ATP_synth_F0_asu"/>
</dbReference>
<dbReference type="Pfam" id="PF00119">
    <property type="entry name" value="ATP-synt_A"/>
    <property type="match status" value="1"/>
</dbReference>
<dbReference type="RefSeq" id="WP_123215447.1">
    <property type="nucleotide sequence ID" value="NZ_RJTM01000057.1"/>
</dbReference>
<proteinExistence type="inferred from homology"/>
<dbReference type="GO" id="GO:0016787">
    <property type="term" value="F:hydrolase activity"/>
    <property type="evidence" value="ECO:0007669"/>
    <property type="project" value="UniProtKB-KW"/>
</dbReference>
<keyword evidence="7 11" id="KW-1133">Transmembrane helix</keyword>
<dbReference type="GO" id="GO:0046933">
    <property type="term" value="F:proton-transporting ATP synthase activity, rotational mechanism"/>
    <property type="evidence" value="ECO:0007669"/>
    <property type="project" value="UniProtKB-UniRule"/>
</dbReference>
<keyword evidence="13" id="KW-0732">Signal</keyword>
<evidence type="ECO:0000256" key="9">
    <source>
        <dbReference type="ARBA" id="ARBA00023136"/>
    </source>
</evidence>
<dbReference type="SUPFAM" id="SSF81336">
    <property type="entry name" value="F1F0 ATP synthase subunit A"/>
    <property type="match status" value="1"/>
</dbReference>
<evidence type="ECO:0000256" key="2">
    <source>
        <dbReference type="ARBA" id="ARBA00006810"/>
    </source>
</evidence>
<organism evidence="14 15">
    <name type="scientific">Sinomicrobium pectinilyticum</name>
    <dbReference type="NCBI Taxonomy" id="1084421"/>
    <lineage>
        <taxon>Bacteria</taxon>
        <taxon>Pseudomonadati</taxon>
        <taxon>Bacteroidota</taxon>
        <taxon>Flavobacteriia</taxon>
        <taxon>Flavobacteriales</taxon>
        <taxon>Flavobacteriaceae</taxon>
        <taxon>Sinomicrobium</taxon>
    </lineage>
</organism>
<evidence type="ECO:0000256" key="1">
    <source>
        <dbReference type="ARBA" id="ARBA00004141"/>
    </source>
</evidence>
<comment type="caution">
    <text evidence="14">The sequence shown here is derived from an EMBL/GenBank/DDBJ whole genome shotgun (WGS) entry which is preliminary data.</text>
</comment>
<dbReference type="NCBIfam" id="TIGR01131">
    <property type="entry name" value="ATP_synt_6_or_A"/>
    <property type="match status" value="1"/>
</dbReference>
<dbReference type="HAMAP" id="MF_01393">
    <property type="entry name" value="ATP_synth_a_bact"/>
    <property type="match status" value="1"/>
</dbReference>
<evidence type="ECO:0000256" key="10">
    <source>
        <dbReference type="ARBA" id="ARBA00023310"/>
    </source>
</evidence>
<protein>
    <recommendedName>
        <fullName evidence="11 12">ATP synthase subunit a</fullName>
    </recommendedName>
    <alternativeName>
        <fullName evidence="11">ATP synthase F0 sector subunit a</fullName>
    </alternativeName>
    <alternativeName>
        <fullName evidence="11">F-ATPase subunit 6</fullName>
    </alternativeName>
</protein>
<comment type="subcellular location">
    <subcellularLocation>
        <location evidence="11 12">Cell membrane</location>
        <topology evidence="11 12">Multi-pass membrane protein</topology>
    </subcellularLocation>
    <subcellularLocation>
        <location evidence="1">Membrane</location>
        <topology evidence="1">Multi-pass membrane protein</topology>
    </subcellularLocation>
</comment>
<keyword evidence="5 11" id="KW-0812">Transmembrane</keyword>
<feature type="transmembrane region" description="Helical" evidence="11">
    <location>
        <begin position="267"/>
        <end position="285"/>
    </location>
</feature>
<evidence type="ECO:0000256" key="4">
    <source>
        <dbReference type="ARBA" id="ARBA00022547"/>
    </source>
</evidence>
<evidence type="ECO:0000256" key="8">
    <source>
        <dbReference type="ARBA" id="ARBA00023065"/>
    </source>
</evidence>
<evidence type="ECO:0000256" key="11">
    <source>
        <dbReference type="HAMAP-Rule" id="MF_01393"/>
    </source>
</evidence>